<evidence type="ECO:0000256" key="1">
    <source>
        <dbReference type="SAM" id="Coils"/>
    </source>
</evidence>
<dbReference type="PANTHER" id="PTHR38664:SF1">
    <property type="entry name" value="SLR0058 PROTEIN"/>
    <property type="match status" value="1"/>
</dbReference>
<evidence type="ECO:0000313" key="3">
    <source>
        <dbReference type="Proteomes" id="UP000092713"/>
    </source>
</evidence>
<dbReference type="STRING" id="1747903.ASR47_101452"/>
<gene>
    <name evidence="2" type="ORF">ASR47_101452</name>
</gene>
<comment type="caution">
    <text evidence="2">The sequence shown here is derived from an EMBL/GenBank/DDBJ whole genome shotgun (WGS) entry which is preliminary data.</text>
</comment>
<sequence length="134" mass="13952">MTKKLKHDTSGAMQASARQIWQASLGAFALAQEEGGRLLASLAHDGAALPPAAQAAMPGGAAHDRLEQVFEERVARALATIGVPTQAELAALREQVEQLQRQLAMLSAGAARAVKKVPVKKKAAPAGKQARKAA</sequence>
<feature type="coiled-coil region" evidence="1">
    <location>
        <begin position="89"/>
        <end position="116"/>
    </location>
</feature>
<dbReference type="RefSeq" id="WP_171898911.1">
    <property type="nucleotide sequence ID" value="NZ_LOCQ01000049.1"/>
</dbReference>
<dbReference type="InterPro" id="IPR008769">
    <property type="entry name" value="PhaF_PhaI"/>
</dbReference>
<dbReference type="EMBL" id="LOCQ01000049">
    <property type="protein sequence ID" value="OBV40137.1"/>
    <property type="molecule type" value="Genomic_DNA"/>
</dbReference>
<keyword evidence="3" id="KW-1185">Reference proteome</keyword>
<dbReference type="PANTHER" id="PTHR38664">
    <property type="entry name" value="SLR0058 PROTEIN"/>
    <property type="match status" value="1"/>
</dbReference>
<reference evidence="2 3" key="1">
    <citation type="submission" date="2016-04" db="EMBL/GenBank/DDBJ databases">
        <title>Draft genome sequence of Janthinobacterium psychrotolerans sp. nov., isolated from freshwater sediments in Denmark.</title>
        <authorList>
            <person name="Gong X."/>
            <person name="Skrivergaard S."/>
            <person name="Korsgaard B.S."/>
            <person name="Schreiber L."/>
            <person name="Marshall I.P."/>
            <person name="Finster K."/>
            <person name="Schramm A."/>
        </authorList>
    </citation>
    <scope>NUCLEOTIDE SEQUENCE [LARGE SCALE GENOMIC DNA]</scope>
    <source>
        <strain evidence="2 3">S3-2</strain>
    </source>
</reference>
<protein>
    <submittedName>
        <fullName evidence="2">Poly(Hydroxyalcanoate) granule associated protein (Phasin)</fullName>
    </submittedName>
</protein>
<evidence type="ECO:0000313" key="2">
    <source>
        <dbReference type="EMBL" id="OBV40137.1"/>
    </source>
</evidence>
<name>A0A1A7C326_9BURK</name>
<keyword evidence="1" id="KW-0175">Coiled coil</keyword>
<dbReference type="Proteomes" id="UP000092713">
    <property type="component" value="Unassembled WGS sequence"/>
</dbReference>
<dbReference type="Pfam" id="PF05597">
    <property type="entry name" value="Phasin"/>
    <property type="match status" value="2"/>
</dbReference>
<accession>A0A1A7C326</accession>
<dbReference type="AlphaFoldDB" id="A0A1A7C326"/>
<organism evidence="2 3">
    <name type="scientific">Janthinobacterium psychrotolerans</name>
    <dbReference type="NCBI Taxonomy" id="1747903"/>
    <lineage>
        <taxon>Bacteria</taxon>
        <taxon>Pseudomonadati</taxon>
        <taxon>Pseudomonadota</taxon>
        <taxon>Betaproteobacteria</taxon>
        <taxon>Burkholderiales</taxon>
        <taxon>Oxalobacteraceae</taxon>
        <taxon>Janthinobacterium</taxon>
    </lineage>
</organism>
<proteinExistence type="predicted"/>